<dbReference type="PROSITE" id="PS50181">
    <property type="entry name" value="FBOX"/>
    <property type="match status" value="1"/>
</dbReference>
<dbReference type="AlphaFoldDB" id="A0A067SS95"/>
<evidence type="ECO:0000313" key="3">
    <source>
        <dbReference type="Proteomes" id="UP000027222"/>
    </source>
</evidence>
<dbReference type="EMBL" id="KL142385">
    <property type="protein sequence ID" value="KDR73761.1"/>
    <property type="molecule type" value="Genomic_DNA"/>
</dbReference>
<accession>A0A067SS95</accession>
<gene>
    <name evidence="2" type="ORF">GALMADRAFT_142207</name>
</gene>
<organism evidence="2 3">
    <name type="scientific">Galerina marginata (strain CBS 339.88)</name>
    <dbReference type="NCBI Taxonomy" id="685588"/>
    <lineage>
        <taxon>Eukaryota</taxon>
        <taxon>Fungi</taxon>
        <taxon>Dikarya</taxon>
        <taxon>Basidiomycota</taxon>
        <taxon>Agaricomycotina</taxon>
        <taxon>Agaricomycetes</taxon>
        <taxon>Agaricomycetidae</taxon>
        <taxon>Agaricales</taxon>
        <taxon>Agaricineae</taxon>
        <taxon>Strophariaceae</taxon>
        <taxon>Galerina</taxon>
    </lineage>
</organism>
<evidence type="ECO:0000259" key="1">
    <source>
        <dbReference type="PROSITE" id="PS50181"/>
    </source>
</evidence>
<dbReference type="InterPro" id="IPR001810">
    <property type="entry name" value="F-box_dom"/>
</dbReference>
<evidence type="ECO:0000313" key="2">
    <source>
        <dbReference type="EMBL" id="KDR73761.1"/>
    </source>
</evidence>
<dbReference type="HOGENOM" id="CLU_082782_0_0_1"/>
<dbReference type="Proteomes" id="UP000027222">
    <property type="component" value="Unassembled WGS sequence"/>
</dbReference>
<protein>
    <recommendedName>
        <fullName evidence="1">F-box domain-containing protein</fullName>
    </recommendedName>
</protein>
<keyword evidence="3" id="KW-1185">Reference proteome</keyword>
<proteinExistence type="predicted"/>
<sequence length="248" mass="27735">MGIFSRLPNEMLSKVAESVDVGHLSVLAGLDPRLRSIVKSEIQDRVYSLLAVFIPKNGIPTLLTALNGTSSVIGGSVAQAVITPTSRESGPRILISESSSSSCLSPVIASAFTSQMNFITADHVYSIYPHLTTKLKSFQIKMVPLDVAKRTARMAYAARLQRRGVKVIDDDEERLLCEKRQFCPEMIRYIGMEPENREKLRCDDIGIMCWGKDKNEERFLKEREWYSSSLSFIELTVDVTECPAPQQT</sequence>
<name>A0A067SS95_GALM3</name>
<feature type="domain" description="F-box" evidence="1">
    <location>
        <begin position="1"/>
        <end position="50"/>
    </location>
</feature>
<reference evidence="3" key="1">
    <citation type="journal article" date="2014" name="Proc. Natl. Acad. Sci. U.S.A.">
        <title>Extensive sampling of basidiomycete genomes demonstrates inadequacy of the white-rot/brown-rot paradigm for wood decay fungi.</title>
        <authorList>
            <person name="Riley R."/>
            <person name="Salamov A.A."/>
            <person name="Brown D.W."/>
            <person name="Nagy L.G."/>
            <person name="Floudas D."/>
            <person name="Held B.W."/>
            <person name="Levasseur A."/>
            <person name="Lombard V."/>
            <person name="Morin E."/>
            <person name="Otillar R."/>
            <person name="Lindquist E.A."/>
            <person name="Sun H."/>
            <person name="LaButti K.M."/>
            <person name="Schmutz J."/>
            <person name="Jabbour D."/>
            <person name="Luo H."/>
            <person name="Baker S.E."/>
            <person name="Pisabarro A.G."/>
            <person name="Walton J.D."/>
            <person name="Blanchette R.A."/>
            <person name="Henrissat B."/>
            <person name="Martin F."/>
            <person name="Cullen D."/>
            <person name="Hibbett D.S."/>
            <person name="Grigoriev I.V."/>
        </authorList>
    </citation>
    <scope>NUCLEOTIDE SEQUENCE [LARGE SCALE GENOMIC DNA]</scope>
    <source>
        <strain evidence="3">CBS 339.88</strain>
    </source>
</reference>